<proteinExistence type="predicted"/>
<gene>
    <name evidence="1" type="ORF">HC176_16745</name>
</gene>
<comment type="caution">
    <text evidence="1">The sequence shown here is derived from an EMBL/GenBank/DDBJ whole genome shotgun (WGS) entry which is preliminary data.</text>
</comment>
<reference evidence="1 2" key="1">
    <citation type="submission" date="2020-03" db="EMBL/GenBank/DDBJ databases">
        <title>Tamlana sp. nov, isolated from XXX.</title>
        <authorList>
            <person name="Cao W.R."/>
        </authorList>
    </citation>
    <scope>NUCLEOTIDE SEQUENCE [LARGE SCALE GENOMIC DNA]</scope>
    <source>
        <strain evidence="1 2">HST1-43</strain>
    </source>
</reference>
<evidence type="ECO:0000313" key="2">
    <source>
        <dbReference type="Proteomes" id="UP000760545"/>
    </source>
</evidence>
<feature type="non-terminal residue" evidence="1">
    <location>
        <position position="135"/>
    </location>
</feature>
<accession>A0ABX1DHY8</accession>
<organism evidence="1 2">
    <name type="scientific">Tamlana crocina</name>
    <dbReference type="NCBI Taxonomy" id="393006"/>
    <lineage>
        <taxon>Bacteria</taxon>
        <taxon>Pseudomonadati</taxon>
        <taxon>Bacteroidota</taxon>
        <taxon>Flavobacteriia</taxon>
        <taxon>Flavobacteriales</taxon>
        <taxon>Flavobacteriaceae</taxon>
        <taxon>Tamlana</taxon>
    </lineage>
</organism>
<dbReference type="RefSeq" id="WP_167920149.1">
    <property type="nucleotide sequence ID" value="NZ_JAAVJS010000283.1"/>
</dbReference>
<sequence length="135" mass="15194">MNEYGYQFFEFDTTRAFEFCFFANYCTPAGMHFPARFSVEFSIDGTVIYEAAENVNEVGTNNSGDNYASPICFALPDLPQYGDDEEYIDYTVTLLDWDGVYDGPGTVISGSLSRNEVEANFDGANNVNYEHLRFG</sequence>
<protein>
    <submittedName>
        <fullName evidence="1">Uncharacterized protein</fullName>
    </submittedName>
</protein>
<keyword evidence="2" id="KW-1185">Reference proteome</keyword>
<name>A0ABX1DHY8_9FLAO</name>
<evidence type="ECO:0000313" key="1">
    <source>
        <dbReference type="EMBL" id="NJX17122.1"/>
    </source>
</evidence>
<dbReference type="EMBL" id="JAAVJS010000283">
    <property type="protein sequence ID" value="NJX17122.1"/>
    <property type="molecule type" value="Genomic_DNA"/>
</dbReference>
<dbReference type="Proteomes" id="UP000760545">
    <property type="component" value="Unassembled WGS sequence"/>
</dbReference>